<evidence type="ECO:0000256" key="4">
    <source>
        <dbReference type="ARBA" id="ARBA00022984"/>
    </source>
</evidence>
<keyword evidence="7" id="KW-1133">Transmembrane helix</keyword>
<dbReference type="InterPro" id="IPR038063">
    <property type="entry name" value="Transpep_catalytic_dom"/>
</dbReference>
<dbReference type="PANTHER" id="PTHR30582:SF2">
    <property type="entry name" value="L,D-TRANSPEPTIDASE YCIB-RELATED"/>
    <property type="match status" value="1"/>
</dbReference>
<organism evidence="9 10">
    <name type="scientific">Ferrimicrobium acidiphilum DSM 19497</name>
    <dbReference type="NCBI Taxonomy" id="1121877"/>
    <lineage>
        <taxon>Bacteria</taxon>
        <taxon>Bacillati</taxon>
        <taxon>Actinomycetota</taxon>
        <taxon>Acidimicrobiia</taxon>
        <taxon>Acidimicrobiales</taxon>
        <taxon>Acidimicrobiaceae</taxon>
        <taxon>Ferrimicrobium</taxon>
    </lineage>
</organism>
<comment type="caution">
    <text evidence="9">The sequence shown here is derived from an EMBL/GenBank/DDBJ whole genome shotgun (WGS) entry which is preliminary data.</text>
</comment>
<gene>
    <name evidence="9" type="ORF">FEAC_13390</name>
</gene>
<dbReference type="STRING" id="1121877.FEAC_13390"/>
<dbReference type="GO" id="GO:0016740">
    <property type="term" value="F:transferase activity"/>
    <property type="evidence" value="ECO:0007669"/>
    <property type="project" value="UniProtKB-KW"/>
</dbReference>
<dbReference type="PANTHER" id="PTHR30582">
    <property type="entry name" value="L,D-TRANSPEPTIDASE"/>
    <property type="match status" value="1"/>
</dbReference>
<evidence type="ECO:0000259" key="8">
    <source>
        <dbReference type="PROSITE" id="PS52029"/>
    </source>
</evidence>
<dbReference type="GO" id="GO:0071555">
    <property type="term" value="P:cell wall organization"/>
    <property type="evidence" value="ECO:0007669"/>
    <property type="project" value="UniProtKB-UniRule"/>
</dbReference>
<dbReference type="Gene3D" id="2.40.440.10">
    <property type="entry name" value="L,D-transpeptidase catalytic domain-like"/>
    <property type="match status" value="1"/>
</dbReference>
<dbReference type="GO" id="GO:0018104">
    <property type="term" value="P:peptidoglycan-protein cross-linking"/>
    <property type="evidence" value="ECO:0007669"/>
    <property type="project" value="TreeGrafter"/>
</dbReference>
<dbReference type="GO" id="GO:0005576">
    <property type="term" value="C:extracellular region"/>
    <property type="evidence" value="ECO:0007669"/>
    <property type="project" value="TreeGrafter"/>
</dbReference>
<feature type="active site" description="Proton donor/acceptor" evidence="6">
    <location>
        <position position="508"/>
    </location>
</feature>
<accession>A0A0D8FX41</accession>
<dbReference type="EMBL" id="JXUW01000010">
    <property type="protein sequence ID" value="KJE76837.1"/>
    <property type="molecule type" value="Genomic_DNA"/>
</dbReference>
<evidence type="ECO:0000256" key="5">
    <source>
        <dbReference type="ARBA" id="ARBA00023316"/>
    </source>
</evidence>
<reference evidence="9 10" key="1">
    <citation type="submission" date="2015-01" db="EMBL/GenBank/DDBJ databases">
        <title>Draft genome of the acidophilic iron oxidizer Ferrimicrobium acidiphilum strain T23.</title>
        <authorList>
            <person name="Poehlein A."/>
            <person name="Eisen S."/>
            <person name="Schloemann M."/>
            <person name="Johnson B.D."/>
            <person name="Daniel R."/>
            <person name="Muehling M."/>
        </authorList>
    </citation>
    <scope>NUCLEOTIDE SEQUENCE [LARGE SCALE GENOMIC DNA]</scope>
    <source>
        <strain evidence="9 10">T23</strain>
    </source>
</reference>
<dbReference type="OrthoDB" id="8887048at2"/>
<dbReference type="eggNOG" id="COG1376">
    <property type="taxonomic scope" value="Bacteria"/>
</dbReference>
<name>A0A0D8FX41_9ACTN</name>
<comment type="pathway">
    <text evidence="1 6">Cell wall biogenesis; peptidoglycan biosynthesis.</text>
</comment>
<evidence type="ECO:0000313" key="10">
    <source>
        <dbReference type="Proteomes" id="UP000032336"/>
    </source>
</evidence>
<keyword evidence="7" id="KW-0812">Transmembrane</keyword>
<evidence type="ECO:0000256" key="6">
    <source>
        <dbReference type="PROSITE-ProRule" id="PRU01373"/>
    </source>
</evidence>
<dbReference type="Proteomes" id="UP000032336">
    <property type="component" value="Unassembled WGS sequence"/>
</dbReference>
<evidence type="ECO:0000256" key="1">
    <source>
        <dbReference type="ARBA" id="ARBA00004752"/>
    </source>
</evidence>
<evidence type="ECO:0000313" key="9">
    <source>
        <dbReference type="EMBL" id="KJE76837.1"/>
    </source>
</evidence>
<dbReference type="InterPro" id="IPR050979">
    <property type="entry name" value="LD-transpeptidase"/>
</dbReference>
<dbReference type="InterPro" id="IPR005490">
    <property type="entry name" value="LD_TPept_cat_dom"/>
</dbReference>
<feature type="active site" description="Nucleophile" evidence="6">
    <location>
        <position position="523"/>
    </location>
</feature>
<keyword evidence="4 6" id="KW-0573">Peptidoglycan synthesis</keyword>
<dbReference type="CDD" id="cd16913">
    <property type="entry name" value="YkuD_like"/>
    <property type="match status" value="1"/>
</dbReference>
<dbReference type="UniPathway" id="UPA00219"/>
<keyword evidence="2" id="KW-0808">Transferase</keyword>
<keyword evidence="10" id="KW-1185">Reference proteome</keyword>
<keyword evidence="3 6" id="KW-0133">Cell shape</keyword>
<dbReference type="SUPFAM" id="SSF141523">
    <property type="entry name" value="L,D-transpeptidase catalytic domain-like"/>
    <property type="match status" value="1"/>
</dbReference>
<proteinExistence type="predicted"/>
<protein>
    <submittedName>
        <fullName evidence="9">L,D-transpeptidase catalytic domain</fullName>
    </submittedName>
</protein>
<dbReference type="GeneID" id="78372553"/>
<dbReference type="Pfam" id="PF03734">
    <property type="entry name" value="YkuD"/>
    <property type="match status" value="1"/>
</dbReference>
<feature type="transmembrane region" description="Helical" evidence="7">
    <location>
        <begin position="20"/>
        <end position="41"/>
    </location>
</feature>
<dbReference type="AlphaFoldDB" id="A0A0D8FX41"/>
<dbReference type="PROSITE" id="PS52029">
    <property type="entry name" value="LD_TPASE"/>
    <property type="match status" value="1"/>
</dbReference>
<feature type="domain" description="L,D-TPase catalytic" evidence="8">
    <location>
        <begin position="431"/>
        <end position="547"/>
    </location>
</feature>
<evidence type="ECO:0000256" key="2">
    <source>
        <dbReference type="ARBA" id="ARBA00022679"/>
    </source>
</evidence>
<dbReference type="RefSeq" id="WP_052565851.1">
    <property type="nucleotide sequence ID" value="NZ_JQKF01000028.1"/>
</dbReference>
<sequence>MASARHTRPKGTHHGRKAVAVTGGVVGGLLIAAGVVIAMNWPKASLSASYASLGKLTTSGVHEVILSVAGDANNKPIQVELKNGQLLPTKNLPTGVTTKVTVTLQRPTWIAWLAGKTQTLTLQSATPRAKLLDPVAIASSGQSVQSDFSNPVSVVSYSYRSTTRYLKLGKASTHVDIPGSSNTAAGSLKVAAAPDPWETLPAASNMVFFRQSGSTPEAVISPDLTSLAPKSTITMTFSQPVAKLFGGKLPTIDPVIQGANPVKGSWHEPTQYTLTFTPTTGDFWPSENFTLTTPVPIAVVSPTGALGVTGTTIAMSGAPMPMLRLQQLLAQLNYLPVSFNSTSSVANTESAQLAAMQTPPQGTFAWRWTMPTQLTSLWSPGNSNVITNGAVMAFEDFNGLGYNNPLSNPLLWPTLINDVIAHKVDPHPYAWIQVQKALPETLNLWVNGSVVLTSPTNTGIAGLATTNGTFPIYLRFKQDYMSGTNPNGTHYHDLVHWINYFLGSEAVHGFVRASYGFPQSLGCVELPVSTAAVVYPQVHIGTLVTVLPS</sequence>
<keyword evidence="5 6" id="KW-0961">Cell wall biogenesis/degradation</keyword>
<dbReference type="GO" id="GO:0008360">
    <property type="term" value="P:regulation of cell shape"/>
    <property type="evidence" value="ECO:0007669"/>
    <property type="project" value="UniProtKB-UniRule"/>
</dbReference>
<evidence type="ECO:0000256" key="7">
    <source>
        <dbReference type="SAM" id="Phobius"/>
    </source>
</evidence>
<dbReference type="GO" id="GO:0071972">
    <property type="term" value="F:peptidoglycan L,D-transpeptidase activity"/>
    <property type="evidence" value="ECO:0007669"/>
    <property type="project" value="TreeGrafter"/>
</dbReference>
<keyword evidence="7" id="KW-0472">Membrane</keyword>
<evidence type="ECO:0000256" key="3">
    <source>
        <dbReference type="ARBA" id="ARBA00022960"/>
    </source>
</evidence>
<dbReference type="PATRIC" id="fig|1121877.4.peg.1466"/>